<dbReference type="Proteomes" id="UP000492821">
    <property type="component" value="Unassembled WGS sequence"/>
</dbReference>
<dbReference type="AlphaFoldDB" id="A0A7E4W436"/>
<evidence type="ECO:0000313" key="3">
    <source>
        <dbReference type="WBParaSite" id="Pan_g6292.t1"/>
    </source>
</evidence>
<organism evidence="2 3">
    <name type="scientific">Panagrellus redivivus</name>
    <name type="common">Microworm</name>
    <dbReference type="NCBI Taxonomy" id="6233"/>
    <lineage>
        <taxon>Eukaryota</taxon>
        <taxon>Metazoa</taxon>
        <taxon>Ecdysozoa</taxon>
        <taxon>Nematoda</taxon>
        <taxon>Chromadorea</taxon>
        <taxon>Rhabditida</taxon>
        <taxon>Tylenchina</taxon>
        <taxon>Panagrolaimomorpha</taxon>
        <taxon>Panagrolaimoidea</taxon>
        <taxon>Panagrolaimidae</taxon>
        <taxon>Panagrellus</taxon>
    </lineage>
</organism>
<proteinExistence type="predicted"/>
<evidence type="ECO:0000256" key="1">
    <source>
        <dbReference type="SAM" id="Phobius"/>
    </source>
</evidence>
<dbReference type="WBParaSite" id="Pan_g6292.t1">
    <property type="protein sequence ID" value="Pan_g6292.t1"/>
    <property type="gene ID" value="Pan_g6292"/>
</dbReference>
<keyword evidence="2" id="KW-1185">Reference proteome</keyword>
<keyword evidence="1" id="KW-1133">Transmembrane helix</keyword>
<feature type="transmembrane region" description="Helical" evidence="1">
    <location>
        <begin position="56"/>
        <end position="74"/>
    </location>
</feature>
<reference evidence="3" key="2">
    <citation type="submission" date="2020-10" db="UniProtKB">
        <authorList>
            <consortium name="WormBaseParasite"/>
        </authorList>
    </citation>
    <scope>IDENTIFICATION</scope>
</reference>
<name>A0A7E4W436_PANRE</name>
<keyword evidence="1" id="KW-0472">Membrane</keyword>
<feature type="transmembrane region" description="Helical" evidence="1">
    <location>
        <begin position="95"/>
        <end position="117"/>
    </location>
</feature>
<sequence length="203" mass="21931">MFDFFSASSFAPTCHAPLVSGHERRLLQLSGSSILIHGDSSFPCRSVPLCPSLDPFIVTLICLPIISFYLLCIVPRKAFPAHTALFLALFHLPWAVLYDGTLLVPSFFGVISFGLLVKPIQCIGFATVEGDLYHALPFPSLSSVFLRDVGQGLFIGGGSAFFVEGTSVNLTVVEAVQCGCAITSRSCVREVCLSIENSKRKKP</sequence>
<protein>
    <submittedName>
        <fullName evidence="3">Acyltransferase</fullName>
    </submittedName>
</protein>
<evidence type="ECO:0000313" key="2">
    <source>
        <dbReference type="Proteomes" id="UP000492821"/>
    </source>
</evidence>
<reference evidence="2" key="1">
    <citation type="journal article" date="2013" name="Genetics">
        <title>The draft genome and transcriptome of Panagrellus redivivus are shaped by the harsh demands of a free-living lifestyle.</title>
        <authorList>
            <person name="Srinivasan J."/>
            <person name="Dillman A.R."/>
            <person name="Macchietto M.G."/>
            <person name="Heikkinen L."/>
            <person name="Lakso M."/>
            <person name="Fracchia K.M."/>
            <person name="Antoshechkin I."/>
            <person name="Mortazavi A."/>
            <person name="Wong G."/>
            <person name="Sternberg P.W."/>
        </authorList>
    </citation>
    <scope>NUCLEOTIDE SEQUENCE [LARGE SCALE GENOMIC DNA]</scope>
    <source>
        <strain evidence="2">MT8872</strain>
    </source>
</reference>
<keyword evidence="1" id="KW-0812">Transmembrane</keyword>
<accession>A0A7E4W436</accession>